<dbReference type="AlphaFoldDB" id="A0A179SEM1"/>
<comment type="caution">
    <text evidence="2">The sequence shown here is derived from an EMBL/GenBank/DDBJ whole genome shotgun (WGS) entry which is preliminary data.</text>
</comment>
<gene>
    <name evidence="2" type="ORF">A5481_06275</name>
</gene>
<reference evidence="2 3" key="1">
    <citation type="submission" date="2016-04" db="EMBL/GenBank/DDBJ databases">
        <authorList>
            <person name="Evans L.H."/>
            <person name="Alamgir A."/>
            <person name="Owens N."/>
            <person name="Weber N.D."/>
            <person name="Virtaneva K."/>
            <person name="Barbian K."/>
            <person name="Babar A."/>
            <person name="Rosenke K."/>
        </authorList>
    </citation>
    <scope>NUCLEOTIDE SEQUENCE [LARGE SCALE GENOMIC DNA]</scope>
    <source>
        <strain evidence="2 3">PMB02</strain>
    </source>
</reference>
<protein>
    <submittedName>
        <fullName evidence="2">Uncharacterized protein</fullName>
    </submittedName>
</protein>
<dbReference type="Proteomes" id="UP000078316">
    <property type="component" value="Unassembled WGS sequence"/>
</dbReference>
<accession>A0A179SEM1</accession>
<dbReference type="EMBL" id="LWHQ01000011">
    <property type="protein sequence ID" value="OAS26317.1"/>
    <property type="molecule type" value="Genomic_DNA"/>
</dbReference>
<evidence type="ECO:0000313" key="3">
    <source>
        <dbReference type="Proteomes" id="UP000078316"/>
    </source>
</evidence>
<sequence length="406" mass="42702">MSQHPNASPSALASALLATVGELLHVTTRLTQISRDLVESTALQTGDVQLRQRIADLADSIATAGAEIVPAAAAPGSREERRGMVLDLYATTDLPLVAIARRAGVDIGTPKKILRKARAEGDRRAAQGDLCRQPAADQAAPLRYSASAPHDGLPESAGKASPDQPVEDGATQEPAQGEEVVPTSRAGEELTTSDDPAPAPELIVGVDLGSTPDRTGVFVHTPAGDVLEVQAPTQMELADELTDEPAPVSTRSSERQIERIAEAAKRVAAKAQPKPKTTPAGLARRVAPKLEKTPEPAAPPAPVTRAVVPTESEVGLPILLVDRKAKTVTGPTGVWGGCSSIVLDVCERLADGRLYGHPLIQGIAKVAREETFGLMLARWKSELKAIGVEVYDGKGYGIRLQRQEPA</sequence>
<dbReference type="STRING" id="427683.A5481_06275"/>
<evidence type="ECO:0000313" key="2">
    <source>
        <dbReference type="EMBL" id="OAS26317.1"/>
    </source>
</evidence>
<feature type="compositionally biased region" description="Basic and acidic residues" evidence="1">
    <location>
        <begin position="117"/>
        <end position="126"/>
    </location>
</feature>
<feature type="region of interest" description="Disordered" evidence="1">
    <location>
        <begin position="266"/>
        <end position="306"/>
    </location>
</feature>
<name>A0A179SEM1_9HYPH</name>
<organism evidence="2 3">
    <name type="scientific">Methylobacterium platani</name>
    <dbReference type="NCBI Taxonomy" id="427683"/>
    <lineage>
        <taxon>Bacteria</taxon>
        <taxon>Pseudomonadati</taxon>
        <taxon>Pseudomonadota</taxon>
        <taxon>Alphaproteobacteria</taxon>
        <taxon>Hyphomicrobiales</taxon>
        <taxon>Methylobacteriaceae</taxon>
        <taxon>Methylobacterium</taxon>
    </lineage>
</organism>
<evidence type="ECO:0000256" key="1">
    <source>
        <dbReference type="SAM" id="MobiDB-lite"/>
    </source>
</evidence>
<proteinExistence type="predicted"/>
<feature type="region of interest" description="Disordered" evidence="1">
    <location>
        <begin position="117"/>
        <end position="200"/>
    </location>
</feature>
<dbReference type="RefSeq" id="WP_048432275.1">
    <property type="nucleotide sequence ID" value="NZ_LWHQ01000011.1"/>
</dbReference>